<dbReference type="Proteomes" id="UP000005952">
    <property type="component" value="Chromosome"/>
</dbReference>
<name>N0B2W7_9HYPH</name>
<sequence length="228" mass="24733">MNRIRKAEVGDAVVAQEKLSMNQRLKLQITSRILAFLSNSSGVAAVEFAFIAPLLMLMTFGTFEISRALMVNKRFQRATAMIGDLVAREKQIGSTPEDASTTLDGMLVSAEHVMEPFSSTPLQIAITQLRASSADASITKVEWAWSYHNAAIANCGDVKSMPDPNMISKGDAAIVIEAKYTYTPLLANIVPGITQAMNWSDTMTFAPRYGSVFFGQKTQNLKCPAGSG</sequence>
<keyword evidence="4" id="KW-1185">Reference proteome</keyword>
<organism evidence="3 4">
    <name type="scientific">Hyphomicrobium denitrificans 1NES1</name>
    <dbReference type="NCBI Taxonomy" id="670307"/>
    <lineage>
        <taxon>Bacteria</taxon>
        <taxon>Pseudomonadati</taxon>
        <taxon>Pseudomonadota</taxon>
        <taxon>Alphaproteobacteria</taxon>
        <taxon>Hyphomicrobiales</taxon>
        <taxon>Hyphomicrobiaceae</taxon>
        <taxon>Hyphomicrobium</taxon>
    </lineage>
</organism>
<dbReference type="InterPro" id="IPR012495">
    <property type="entry name" value="TadE-like_dom"/>
</dbReference>
<evidence type="ECO:0000313" key="3">
    <source>
        <dbReference type="EMBL" id="AGK56502.1"/>
    </source>
</evidence>
<proteinExistence type="predicted"/>
<feature type="transmembrane region" description="Helical" evidence="1">
    <location>
        <begin position="33"/>
        <end position="60"/>
    </location>
</feature>
<dbReference type="eggNOG" id="COG4961">
    <property type="taxonomic scope" value="Bacteria"/>
</dbReference>
<evidence type="ECO:0000259" key="2">
    <source>
        <dbReference type="Pfam" id="PF07811"/>
    </source>
</evidence>
<protein>
    <recommendedName>
        <fullName evidence="2">TadE-like domain-containing protein</fullName>
    </recommendedName>
</protein>
<dbReference type="RefSeq" id="WP_015596540.1">
    <property type="nucleotide sequence ID" value="NC_021172.1"/>
</dbReference>
<reference evidence="3 4" key="1">
    <citation type="journal article" date="2013" name="Genome Announc.">
        <title>Genome sequences for three denitrifying bacterial strains isolated from a uranium- and nitrate-contaminated subsurface environment.</title>
        <authorList>
            <person name="Venkatramanan R."/>
            <person name="Prakash O."/>
            <person name="Woyke T."/>
            <person name="Chain P."/>
            <person name="Goodwin L.A."/>
            <person name="Watson D."/>
            <person name="Brooks S."/>
            <person name="Kostka J.E."/>
            <person name="Green S.J."/>
        </authorList>
    </citation>
    <scope>NUCLEOTIDE SEQUENCE [LARGE SCALE GENOMIC DNA]</scope>
    <source>
        <strain evidence="3 4">1NES1</strain>
    </source>
</reference>
<feature type="domain" description="TadE-like" evidence="2">
    <location>
        <begin position="42"/>
        <end position="80"/>
    </location>
</feature>
<gene>
    <name evidence="3" type="ORF">HYPDE_24083</name>
</gene>
<keyword evidence="1" id="KW-1133">Transmembrane helix</keyword>
<dbReference type="KEGG" id="hdt:HYPDE_24083"/>
<dbReference type="HOGENOM" id="CLU_108008_0_0_5"/>
<dbReference type="EMBL" id="CP005587">
    <property type="protein sequence ID" value="AGK56502.1"/>
    <property type="molecule type" value="Genomic_DNA"/>
</dbReference>
<keyword evidence="1" id="KW-0472">Membrane</keyword>
<evidence type="ECO:0000256" key="1">
    <source>
        <dbReference type="SAM" id="Phobius"/>
    </source>
</evidence>
<keyword evidence="1" id="KW-0812">Transmembrane</keyword>
<dbReference type="AlphaFoldDB" id="N0B2W7"/>
<evidence type="ECO:0000313" key="4">
    <source>
        <dbReference type="Proteomes" id="UP000005952"/>
    </source>
</evidence>
<dbReference type="Pfam" id="PF07811">
    <property type="entry name" value="TadE"/>
    <property type="match status" value="1"/>
</dbReference>
<accession>N0B2W7</accession>
<dbReference type="STRING" id="670307.HYPDE_24083"/>